<evidence type="ECO:0000256" key="6">
    <source>
        <dbReference type="SAM" id="Phobius"/>
    </source>
</evidence>
<dbReference type="PROSITE" id="PS01309">
    <property type="entry name" value="UPF0057"/>
    <property type="match status" value="1"/>
</dbReference>
<dbReference type="Pfam" id="PF01679">
    <property type="entry name" value="Pmp3"/>
    <property type="match status" value="1"/>
</dbReference>
<evidence type="ECO:0008006" key="9">
    <source>
        <dbReference type="Google" id="ProtNLM"/>
    </source>
</evidence>
<name>A0A150H4S6_GONPE</name>
<keyword evidence="8" id="KW-1185">Reference proteome</keyword>
<evidence type="ECO:0000313" key="8">
    <source>
        <dbReference type="Proteomes" id="UP000075714"/>
    </source>
</evidence>
<dbReference type="PANTHER" id="PTHR21659">
    <property type="entry name" value="HYDROPHOBIC PROTEIN RCI2 LOW TEMPERATURE AND SALT RESPONSIVE PROTEIN LTI6 -RELATED"/>
    <property type="match status" value="1"/>
</dbReference>
<dbReference type="EMBL" id="LSYV01000002">
    <property type="protein sequence ID" value="KXZ57025.1"/>
    <property type="molecule type" value="Genomic_DNA"/>
</dbReference>
<reference evidence="8" key="1">
    <citation type="journal article" date="2016" name="Nat. Commun.">
        <title>The Gonium pectorale genome demonstrates co-option of cell cycle regulation during the evolution of multicellularity.</title>
        <authorList>
            <person name="Hanschen E.R."/>
            <person name="Marriage T.N."/>
            <person name="Ferris P.J."/>
            <person name="Hamaji T."/>
            <person name="Toyoda A."/>
            <person name="Fujiyama A."/>
            <person name="Neme R."/>
            <person name="Noguchi H."/>
            <person name="Minakuchi Y."/>
            <person name="Suzuki M."/>
            <person name="Kawai-Toyooka H."/>
            <person name="Smith D.R."/>
            <person name="Sparks H."/>
            <person name="Anderson J."/>
            <person name="Bakaric R."/>
            <person name="Luria V."/>
            <person name="Karger A."/>
            <person name="Kirschner M.W."/>
            <person name="Durand P.M."/>
            <person name="Michod R.E."/>
            <person name="Nozaki H."/>
            <person name="Olson B.J."/>
        </authorList>
    </citation>
    <scope>NUCLEOTIDE SEQUENCE [LARGE SCALE GENOMIC DNA]</scope>
    <source>
        <strain evidence="8">NIES-2863</strain>
    </source>
</reference>
<organism evidence="7 8">
    <name type="scientific">Gonium pectorale</name>
    <name type="common">Green alga</name>
    <dbReference type="NCBI Taxonomy" id="33097"/>
    <lineage>
        <taxon>Eukaryota</taxon>
        <taxon>Viridiplantae</taxon>
        <taxon>Chlorophyta</taxon>
        <taxon>core chlorophytes</taxon>
        <taxon>Chlorophyceae</taxon>
        <taxon>CS clade</taxon>
        <taxon>Chlamydomonadales</taxon>
        <taxon>Volvocaceae</taxon>
        <taxon>Gonium</taxon>
    </lineage>
</organism>
<keyword evidence="3 6" id="KW-0812">Transmembrane</keyword>
<comment type="similarity">
    <text evidence="2">Belongs to the UPF0057 (PMP3) family.</text>
</comment>
<gene>
    <name evidence="7" type="ORF">GPECTOR_1g926</name>
</gene>
<comment type="subcellular location">
    <subcellularLocation>
        <location evidence="1">Membrane</location>
    </subcellularLocation>
</comment>
<proteinExistence type="inferred from homology"/>
<evidence type="ECO:0000256" key="3">
    <source>
        <dbReference type="ARBA" id="ARBA00022692"/>
    </source>
</evidence>
<evidence type="ECO:0000256" key="2">
    <source>
        <dbReference type="ARBA" id="ARBA00009530"/>
    </source>
</evidence>
<evidence type="ECO:0000256" key="1">
    <source>
        <dbReference type="ARBA" id="ARBA00004370"/>
    </source>
</evidence>
<dbReference type="OrthoDB" id="2802411at2759"/>
<dbReference type="InterPro" id="IPR000612">
    <property type="entry name" value="PMP3"/>
</dbReference>
<dbReference type="PANTHER" id="PTHR21659:SF42">
    <property type="entry name" value="UPF0057 MEMBRANE PROTEIN ZK632.10-RELATED"/>
    <property type="match status" value="1"/>
</dbReference>
<dbReference type="Proteomes" id="UP000075714">
    <property type="component" value="Unassembled WGS sequence"/>
</dbReference>
<evidence type="ECO:0000256" key="4">
    <source>
        <dbReference type="ARBA" id="ARBA00022989"/>
    </source>
</evidence>
<sequence>MEKILLIIISFLLPPLGVYLHTKNCGRQFLINLILTILMWLPGFIHALMVLGVLKC</sequence>
<evidence type="ECO:0000256" key="5">
    <source>
        <dbReference type="ARBA" id="ARBA00023136"/>
    </source>
</evidence>
<keyword evidence="5 6" id="KW-0472">Membrane</keyword>
<comment type="caution">
    <text evidence="7">The sequence shown here is derived from an EMBL/GenBank/DDBJ whole genome shotgun (WGS) entry which is preliminary data.</text>
</comment>
<feature type="transmembrane region" description="Helical" evidence="6">
    <location>
        <begin position="30"/>
        <end position="54"/>
    </location>
</feature>
<protein>
    <recommendedName>
        <fullName evidence="9">YqaE/Pmp3 family membrane protein</fullName>
    </recommendedName>
</protein>
<accession>A0A150H4S6</accession>
<dbReference type="AlphaFoldDB" id="A0A150H4S6"/>
<dbReference type="GO" id="GO:0016020">
    <property type="term" value="C:membrane"/>
    <property type="evidence" value="ECO:0007669"/>
    <property type="project" value="UniProtKB-SubCell"/>
</dbReference>
<keyword evidence="4 6" id="KW-1133">Transmembrane helix</keyword>
<evidence type="ECO:0000313" key="7">
    <source>
        <dbReference type="EMBL" id="KXZ57025.1"/>
    </source>
</evidence>